<dbReference type="Proteomes" id="UP000198506">
    <property type="component" value="Unassembled WGS sequence"/>
</dbReference>
<comment type="caution">
    <text evidence="2">The sequence shown here is derived from an EMBL/GenBank/DDBJ whole genome shotgun (WGS) entry which is preliminary data.</text>
</comment>
<reference evidence="2 3" key="1">
    <citation type="submission" date="2016-10" db="EMBL/GenBank/DDBJ databases">
        <authorList>
            <person name="Varghese N."/>
            <person name="Submissions S."/>
        </authorList>
    </citation>
    <scope>NUCLEOTIDE SEQUENCE [LARGE SCALE GENOMIC DNA]</scope>
    <source>
        <strain evidence="2 3">IAM 15147</strain>
    </source>
</reference>
<dbReference type="InterPro" id="IPR044992">
    <property type="entry name" value="ChyE-like"/>
</dbReference>
<dbReference type="Gene3D" id="3.40.50.880">
    <property type="match status" value="1"/>
</dbReference>
<organism evidence="2 3">
    <name type="scientific">Agrococcus baldri</name>
    <dbReference type="NCBI Taxonomy" id="153730"/>
    <lineage>
        <taxon>Bacteria</taxon>
        <taxon>Bacillati</taxon>
        <taxon>Actinomycetota</taxon>
        <taxon>Actinomycetes</taxon>
        <taxon>Micrococcales</taxon>
        <taxon>Microbacteriaceae</taxon>
        <taxon>Agrococcus</taxon>
    </lineage>
</organism>
<dbReference type="SUPFAM" id="SSF52317">
    <property type="entry name" value="Class I glutamine amidotransferase-like"/>
    <property type="match status" value="1"/>
</dbReference>
<dbReference type="AlphaFoldDB" id="A0AA94HLM5"/>
<dbReference type="InterPro" id="IPR029062">
    <property type="entry name" value="Class_I_gatase-like"/>
</dbReference>
<gene>
    <name evidence="2" type="ORF">SAMN04487783_0998</name>
</gene>
<proteinExistence type="predicted"/>
<keyword evidence="3" id="KW-1185">Reference proteome</keyword>
<protein>
    <submittedName>
        <fullName evidence="2">GMP synthase-Glutamine amidotransferase</fullName>
    </submittedName>
</protein>
<dbReference type="InterPro" id="IPR017926">
    <property type="entry name" value="GATASE"/>
</dbReference>
<dbReference type="GO" id="GO:0005829">
    <property type="term" value="C:cytosol"/>
    <property type="evidence" value="ECO:0007669"/>
    <property type="project" value="TreeGrafter"/>
</dbReference>
<name>A0AA94HLM5_9MICO</name>
<dbReference type="RefSeq" id="WP_092916541.1">
    <property type="nucleotide sequence ID" value="NZ_FOZN01000002.1"/>
</dbReference>
<dbReference type="Pfam" id="PF00117">
    <property type="entry name" value="GATase"/>
    <property type="match status" value="1"/>
</dbReference>
<dbReference type="PROSITE" id="PS51273">
    <property type="entry name" value="GATASE_TYPE_1"/>
    <property type="match status" value="1"/>
</dbReference>
<dbReference type="CDD" id="cd01741">
    <property type="entry name" value="GATase1_1"/>
    <property type="match status" value="1"/>
</dbReference>
<accession>A0AA94HLM5</accession>
<feature type="domain" description="Glutamine amidotransferase" evidence="1">
    <location>
        <begin position="40"/>
        <end position="173"/>
    </location>
</feature>
<evidence type="ECO:0000259" key="1">
    <source>
        <dbReference type="Pfam" id="PF00117"/>
    </source>
</evidence>
<evidence type="ECO:0000313" key="2">
    <source>
        <dbReference type="EMBL" id="SFS07722.1"/>
    </source>
</evidence>
<evidence type="ECO:0000313" key="3">
    <source>
        <dbReference type="Proteomes" id="UP000198506"/>
    </source>
</evidence>
<dbReference type="PANTHER" id="PTHR42695:SF5">
    <property type="entry name" value="GLUTAMINE AMIDOTRANSFERASE YLR126C-RELATED"/>
    <property type="match status" value="1"/>
</dbReference>
<dbReference type="EMBL" id="FOZN01000002">
    <property type="protein sequence ID" value="SFS07722.1"/>
    <property type="molecule type" value="Genomic_DNA"/>
</dbReference>
<sequence length="240" mass="25450">MPRSVLFIKHIEYETGGHATTLLSHLPTREAVFPTELPPLDAIAGVVILGGQMSAAEVDRFPSLALTADLALRAIDAEIPVLGLCLGHQIIGRALGGVHREGAVDAVGIIDIDLIEPDPWLGDHVGTVGAMRWNSDVVSLPPGATLLARSATVDNDAFRYGSAVGMQFHLEADDRVMRLWDSVTNPTLSDLRGADAVADWRRHLATDPTLLGIVERGFGAFAEACAARVGEELPSLTPAA</sequence>
<dbReference type="PANTHER" id="PTHR42695">
    <property type="entry name" value="GLUTAMINE AMIDOTRANSFERASE YLR126C-RELATED"/>
    <property type="match status" value="1"/>
</dbReference>